<evidence type="ECO:0000313" key="1">
    <source>
        <dbReference type="EMBL" id="MED6196355.1"/>
    </source>
</evidence>
<name>A0ABU6XHT2_9FABA</name>
<accession>A0ABU6XHT2</accession>
<comment type="caution">
    <text evidence="1">The sequence shown here is derived from an EMBL/GenBank/DDBJ whole genome shotgun (WGS) entry which is preliminary data.</text>
</comment>
<keyword evidence="2" id="KW-1185">Reference proteome</keyword>
<evidence type="ECO:0000313" key="2">
    <source>
        <dbReference type="Proteomes" id="UP001341840"/>
    </source>
</evidence>
<dbReference type="EMBL" id="JASCZI010211742">
    <property type="protein sequence ID" value="MED6196355.1"/>
    <property type="molecule type" value="Genomic_DNA"/>
</dbReference>
<reference evidence="1 2" key="1">
    <citation type="journal article" date="2023" name="Plants (Basel)">
        <title>Bridging the Gap: Combining Genomics and Transcriptomics Approaches to Understand Stylosanthes scabra, an Orphan Legume from the Brazilian Caatinga.</title>
        <authorList>
            <person name="Ferreira-Neto J.R.C."/>
            <person name="da Silva M.D."/>
            <person name="Binneck E."/>
            <person name="de Melo N.F."/>
            <person name="da Silva R.H."/>
            <person name="de Melo A.L.T.M."/>
            <person name="Pandolfi V."/>
            <person name="Bustamante F.O."/>
            <person name="Brasileiro-Vidal A.C."/>
            <person name="Benko-Iseppon A.M."/>
        </authorList>
    </citation>
    <scope>NUCLEOTIDE SEQUENCE [LARGE SCALE GENOMIC DNA]</scope>
    <source>
        <tissue evidence="1">Leaves</tissue>
    </source>
</reference>
<protein>
    <submittedName>
        <fullName evidence="1">Uncharacterized protein</fullName>
    </submittedName>
</protein>
<gene>
    <name evidence="1" type="ORF">PIB30_046708</name>
</gene>
<organism evidence="1 2">
    <name type="scientific">Stylosanthes scabra</name>
    <dbReference type="NCBI Taxonomy" id="79078"/>
    <lineage>
        <taxon>Eukaryota</taxon>
        <taxon>Viridiplantae</taxon>
        <taxon>Streptophyta</taxon>
        <taxon>Embryophyta</taxon>
        <taxon>Tracheophyta</taxon>
        <taxon>Spermatophyta</taxon>
        <taxon>Magnoliopsida</taxon>
        <taxon>eudicotyledons</taxon>
        <taxon>Gunneridae</taxon>
        <taxon>Pentapetalae</taxon>
        <taxon>rosids</taxon>
        <taxon>fabids</taxon>
        <taxon>Fabales</taxon>
        <taxon>Fabaceae</taxon>
        <taxon>Papilionoideae</taxon>
        <taxon>50 kb inversion clade</taxon>
        <taxon>dalbergioids sensu lato</taxon>
        <taxon>Dalbergieae</taxon>
        <taxon>Pterocarpus clade</taxon>
        <taxon>Stylosanthes</taxon>
    </lineage>
</organism>
<dbReference type="Proteomes" id="UP001341840">
    <property type="component" value="Unassembled WGS sequence"/>
</dbReference>
<sequence length="133" mass="13912">MASGPGRMTRNKTRTLLETHNGSQITNPIRKIYIRPRPGCRPVRILCTPTKISKNHGAIFGGWVSKTCDSAGGYGGHWRLLQGGVEVIVVGTPPDTAAVASPRSGSSPLLVRSAVAPARPPSPLLAGPGLPCL</sequence>
<proteinExistence type="predicted"/>